<reference evidence="10 11" key="1">
    <citation type="submission" date="2019-04" db="EMBL/GenBank/DDBJ databases">
        <authorList>
            <person name="Li Y."/>
            <person name="Wang J."/>
        </authorList>
    </citation>
    <scope>NUCLEOTIDE SEQUENCE [LARGE SCALE GENOMIC DNA]</scope>
    <source>
        <strain evidence="10 11">DSM 14668</strain>
    </source>
</reference>
<comment type="similarity">
    <text evidence="3">Belongs to the radical SAM superfamily. KamA family.</text>
</comment>
<dbReference type="Gene3D" id="3.20.20.70">
    <property type="entry name" value="Aldolase class I"/>
    <property type="match status" value="1"/>
</dbReference>
<keyword evidence="9" id="KW-0411">Iron-sulfur</keyword>
<keyword evidence="5" id="KW-0949">S-adenosyl-L-methionine</keyword>
<accession>A0A4U1JA18</accession>
<proteinExistence type="inferred from homology"/>
<comment type="cofactor">
    <cofactor evidence="1">
        <name>pyridoxal 5'-phosphate</name>
        <dbReference type="ChEBI" id="CHEBI:597326"/>
    </cofactor>
</comment>
<dbReference type="PANTHER" id="PTHR30538:SF0">
    <property type="entry name" value="L-LYSINE 2,3-AMINOMUTASE AQ_1632-RELATED"/>
    <property type="match status" value="1"/>
</dbReference>
<evidence type="ECO:0000256" key="9">
    <source>
        <dbReference type="ARBA" id="ARBA00023014"/>
    </source>
</evidence>
<evidence type="ECO:0000256" key="5">
    <source>
        <dbReference type="ARBA" id="ARBA00022691"/>
    </source>
</evidence>
<evidence type="ECO:0000256" key="8">
    <source>
        <dbReference type="ARBA" id="ARBA00023004"/>
    </source>
</evidence>
<evidence type="ECO:0000313" key="11">
    <source>
        <dbReference type="Proteomes" id="UP000309215"/>
    </source>
</evidence>
<evidence type="ECO:0000256" key="6">
    <source>
        <dbReference type="ARBA" id="ARBA00022723"/>
    </source>
</evidence>
<evidence type="ECO:0000256" key="2">
    <source>
        <dbReference type="ARBA" id="ARBA00001966"/>
    </source>
</evidence>
<evidence type="ECO:0000313" key="10">
    <source>
        <dbReference type="EMBL" id="TKD05286.1"/>
    </source>
</evidence>
<name>A0A4U1JA18_9BACT</name>
<evidence type="ECO:0000256" key="3">
    <source>
        <dbReference type="ARBA" id="ARBA00008703"/>
    </source>
</evidence>
<dbReference type="SFLD" id="SFLDG01070">
    <property type="entry name" value="PLP-dependent"/>
    <property type="match status" value="1"/>
</dbReference>
<dbReference type="InterPro" id="IPR007197">
    <property type="entry name" value="rSAM"/>
</dbReference>
<keyword evidence="7" id="KW-0663">Pyridoxal phosphate</keyword>
<evidence type="ECO:0000256" key="4">
    <source>
        <dbReference type="ARBA" id="ARBA00022485"/>
    </source>
</evidence>
<keyword evidence="4" id="KW-0004">4Fe-4S</keyword>
<keyword evidence="8" id="KW-0408">Iron</keyword>
<keyword evidence="6" id="KW-0479">Metal-binding</keyword>
<organism evidence="10 11">
    <name type="scientific">Polyangium fumosum</name>
    <dbReference type="NCBI Taxonomy" id="889272"/>
    <lineage>
        <taxon>Bacteria</taxon>
        <taxon>Pseudomonadati</taxon>
        <taxon>Myxococcota</taxon>
        <taxon>Polyangia</taxon>
        <taxon>Polyangiales</taxon>
        <taxon>Polyangiaceae</taxon>
        <taxon>Polyangium</taxon>
    </lineage>
</organism>
<protein>
    <submittedName>
        <fullName evidence="10">Lysine 2,3-aminomutase</fullName>
    </submittedName>
</protein>
<gene>
    <name evidence="10" type="ORF">E8A74_21030</name>
</gene>
<dbReference type="PANTHER" id="PTHR30538">
    <property type="entry name" value="LYSINE 2,3-AMINOMUTASE-RELATED"/>
    <property type="match status" value="1"/>
</dbReference>
<dbReference type="RefSeq" id="WP_136930834.1">
    <property type="nucleotide sequence ID" value="NZ_SSMQ01000021.1"/>
</dbReference>
<dbReference type="EMBL" id="SSMQ01000021">
    <property type="protein sequence ID" value="TKD05286.1"/>
    <property type="molecule type" value="Genomic_DNA"/>
</dbReference>
<dbReference type="InterPro" id="IPR013785">
    <property type="entry name" value="Aldolase_TIM"/>
</dbReference>
<comment type="caution">
    <text evidence="10">The sequence shown here is derived from an EMBL/GenBank/DDBJ whole genome shotgun (WGS) entry which is preliminary data.</text>
</comment>
<dbReference type="SUPFAM" id="SSF102114">
    <property type="entry name" value="Radical SAM enzymes"/>
    <property type="match status" value="1"/>
</dbReference>
<dbReference type="GO" id="GO:0003824">
    <property type="term" value="F:catalytic activity"/>
    <property type="evidence" value="ECO:0007669"/>
    <property type="project" value="InterPro"/>
</dbReference>
<keyword evidence="11" id="KW-1185">Reference proteome</keyword>
<evidence type="ECO:0000256" key="1">
    <source>
        <dbReference type="ARBA" id="ARBA00001933"/>
    </source>
</evidence>
<sequence>MAETRAPQTNKLRVFQRKDIDNIPQLAALPASEREAMKVVSAVLPFRVNNYVLEELIDWNRVPDDPMYRLTFPHREMLSDDDYRLVEALVREDAPANVVQAAAREIQTRLNPHPAGQIELNVPVLDGHPARGIQHKYAETVLFFPTQGQTCHAYCTYCFRWPQFVGLDDLKFASKEAGDLVRYVEAHPSVTSVLLTGGDPLVMRTALLRRYIEPLLAVPQIASIRLGTKSMAYWPARFFDDNDADDLLRLFEDVVAAGKNLAFMAHYSHPRELSTPAAERAMQRILSTGATVRCQAPLIRHVNDDASVWETMWRRQVRLGAIPYYMFIERDTGARHYFEVPLVRAYEIFRDAYSRVSGLARTVRGPSMSALPGKVAIDGIPEILGRKVLALRFLQARDPSWVGRPFFARFDPRATWFDALRPAFDEPEFFFQPSLERMKRARRTTGASKHRLPMHDDVACA</sequence>
<dbReference type="OrthoDB" id="9768064at2"/>
<dbReference type="SFLD" id="SFLDS00029">
    <property type="entry name" value="Radical_SAM"/>
    <property type="match status" value="1"/>
</dbReference>
<dbReference type="InterPro" id="IPR058240">
    <property type="entry name" value="rSAM_sf"/>
</dbReference>
<dbReference type="GO" id="GO:0051539">
    <property type="term" value="F:4 iron, 4 sulfur cluster binding"/>
    <property type="evidence" value="ECO:0007669"/>
    <property type="project" value="UniProtKB-KW"/>
</dbReference>
<dbReference type="GO" id="GO:0046872">
    <property type="term" value="F:metal ion binding"/>
    <property type="evidence" value="ECO:0007669"/>
    <property type="project" value="UniProtKB-KW"/>
</dbReference>
<dbReference type="Proteomes" id="UP000309215">
    <property type="component" value="Unassembled WGS sequence"/>
</dbReference>
<comment type="cofactor">
    <cofactor evidence="2">
        <name>[4Fe-4S] cluster</name>
        <dbReference type="ChEBI" id="CHEBI:49883"/>
    </cofactor>
</comment>
<dbReference type="AlphaFoldDB" id="A0A4U1JA18"/>
<evidence type="ECO:0000256" key="7">
    <source>
        <dbReference type="ARBA" id="ARBA00022898"/>
    </source>
</evidence>
<dbReference type="InterPro" id="IPR003739">
    <property type="entry name" value="Lys_aminomutase/Glu_NH3_mut"/>
</dbReference>